<sequence length="98" mass="10982">MMPSLFYICGMGQLIAALRAVESAAGISETLVIKQARDTLLFAESLREQVFSWVTNWAPQHKSRMSNVVDWFNQCRKQLDWSLTLSSATSGEAGVSRR</sequence>
<dbReference type="Proteomes" id="UP000014909">
    <property type="component" value="Chromosome"/>
</dbReference>
<name>S5AEW6_9ALTE</name>
<dbReference type="AlphaFoldDB" id="S5AEW6"/>
<evidence type="ECO:0000313" key="1">
    <source>
        <dbReference type="EMBL" id="AGP77226.1"/>
    </source>
</evidence>
<dbReference type="EMBL" id="CP004846">
    <property type="protein sequence ID" value="AGP77226.1"/>
    <property type="molecule type" value="Genomic_DNA"/>
</dbReference>
<dbReference type="PATRIC" id="fig|1300253.3.peg.1036"/>
<dbReference type="HOGENOM" id="CLU_2327689_0_0_6"/>
<organism evidence="1 2">
    <name type="scientific">Alteromonas mediterranea 615</name>
    <dbReference type="NCBI Taxonomy" id="1300253"/>
    <lineage>
        <taxon>Bacteria</taxon>
        <taxon>Pseudomonadati</taxon>
        <taxon>Pseudomonadota</taxon>
        <taxon>Gammaproteobacteria</taxon>
        <taxon>Alteromonadales</taxon>
        <taxon>Alteromonadaceae</taxon>
        <taxon>Alteromonas/Salinimonas group</taxon>
        <taxon>Alteromonas</taxon>
    </lineage>
</organism>
<dbReference type="InterPro" id="IPR029014">
    <property type="entry name" value="NiFe-Hase_large"/>
</dbReference>
<dbReference type="SUPFAM" id="SSF56762">
    <property type="entry name" value="HydB/Nqo4-like"/>
    <property type="match status" value="1"/>
</dbReference>
<dbReference type="Gene3D" id="1.10.645.10">
    <property type="entry name" value="Cytochrome-c3 Hydrogenase, chain B"/>
    <property type="match status" value="1"/>
</dbReference>
<dbReference type="BioCyc" id="AMAC1300253:G12YX-804-MONOMER"/>
<dbReference type="KEGG" id="amh:I633_05005"/>
<gene>
    <name evidence="1" type="ORF">I633_05005</name>
</gene>
<proteinExistence type="predicted"/>
<protein>
    <submittedName>
        <fullName evidence="1">Uncharacterized protein</fullName>
    </submittedName>
</protein>
<evidence type="ECO:0000313" key="2">
    <source>
        <dbReference type="Proteomes" id="UP000014909"/>
    </source>
</evidence>
<accession>S5AEW6</accession>
<reference evidence="1 2" key="1">
    <citation type="journal article" date="2013" name="Genome Biol. Evol.">
        <title>Genomic Diversity of "Deep Ecotype" Alteromonas macleodii Isolates: Evidence for Pan-Mediterranean Clonal Frames.</title>
        <authorList>
            <person name="Lopez-Perez M."/>
            <person name="Gonzaga A."/>
            <person name="Rodriguez-Valera F."/>
        </authorList>
    </citation>
    <scope>NUCLEOTIDE SEQUENCE [LARGE SCALE GENOMIC DNA]</scope>
    <source>
        <strain evidence="2">'English Channel 615'</strain>
    </source>
</reference>